<comment type="caution">
    <text evidence="3">The sequence shown here is derived from an EMBL/GenBank/DDBJ whole genome shotgun (WGS) entry which is preliminary data.</text>
</comment>
<reference evidence="2" key="4">
    <citation type="submission" date="2021-11" db="EMBL/GenBank/DDBJ databases">
        <authorList>
            <person name="Munson-Mcgee J."/>
            <person name="Field E."/>
            <person name="Bateson M."/>
            <person name="Rooney C."/>
            <person name="Stepanauskas R."/>
            <person name="Young M."/>
        </authorList>
    </citation>
    <scope>NUCLEOTIDE SEQUENCE</scope>
    <source>
        <strain evidence="2">SCGC AB-777_F03</strain>
    </source>
</reference>
<feature type="transmembrane region" description="Helical" evidence="1">
    <location>
        <begin position="222"/>
        <end position="243"/>
    </location>
</feature>
<feature type="transmembrane region" description="Helical" evidence="1">
    <location>
        <begin position="91"/>
        <end position="113"/>
    </location>
</feature>
<name>A0A2T9WM65_NANST</name>
<feature type="transmembrane region" description="Helical" evidence="1">
    <location>
        <begin position="339"/>
        <end position="360"/>
    </location>
</feature>
<feature type="transmembrane region" description="Helical" evidence="1">
    <location>
        <begin position="36"/>
        <end position="58"/>
    </location>
</feature>
<feature type="transmembrane region" description="Helical" evidence="1">
    <location>
        <begin position="146"/>
        <end position="162"/>
    </location>
</feature>
<reference evidence="2" key="2">
    <citation type="submission" date="2017-05" db="EMBL/GenBank/DDBJ databases">
        <authorList>
            <person name="Munson-Mcgee J.H."/>
        </authorList>
    </citation>
    <scope>NUCLEOTIDE SEQUENCE</scope>
    <source>
        <strain evidence="2">SCGC AB-777_F03</strain>
    </source>
</reference>
<dbReference type="SUPFAM" id="SSF103473">
    <property type="entry name" value="MFS general substrate transporter"/>
    <property type="match status" value="1"/>
</dbReference>
<feature type="transmembrane region" description="Helical" evidence="1">
    <location>
        <begin position="120"/>
        <end position="140"/>
    </location>
</feature>
<feature type="transmembrane region" description="Helical" evidence="1">
    <location>
        <begin position="280"/>
        <end position="300"/>
    </location>
</feature>
<dbReference type="EMBL" id="QEFP01000001">
    <property type="protein sequence ID" value="PVU68919.1"/>
    <property type="molecule type" value="Genomic_DNA"/>
</dbReference>
<dbReference type="Proteomes" id="UP000245509">
    <property type="component" value="Unassembled WGS sequence"/>
</dbReference>
<protein>
    <recommendedName>
        <fullName evidence="4">MFS transporter</fullName>
    </recommendedName>
</protein>
<sequence length="389" mass="45431">MNYKEKIIIISNNLVGGMLNSLFFVYPYYFNFSSSVYYSLVAISYIGSIISSAIFGNIKINEKNYINIAMIGVIGPLLSSILLFYPNIYLLILSFLLFTITYSSTYFSFLLYYKDVSLNFHFNIYWTFGEIIPQISLLFLSIIYNIYIVSIILLLSIIVIMYRKLYLFLFSSAYELNLLEKIDKMFSVAENNIDRFGALYPIFEGLIFPLNIKKLRIGYLELYNLFVLIGFSLVWTSLVYSVNIFSLSIIFPFLLFINGLYTSILYKIYKREIDFRKIKIGILSRFLIGIIILLSLILSLSKIYNAIILLILFILAAFSWTMFQYFFDNYIILNYPQKFGNIYLFRNLGGTIGSLLLYYISVQYGLFLSFIILGISFFFLNHVLKNYNQ</sequence>
<feature type="transmembrane region" description="Helical" evidence="1">
    <location>
        <begin position="7"/>
        <end position="30"/>
    </location>
</feature>
<organism evidence="3">
    <name type="scientific">Nanobsidianus stetteri</name>
    <dbReference type="NCBI Taxonomy" id="1294122"/>
    <lineage>
        <taxon>Archaea</taxon>
        <taxon>Nanobdellota</taxon>
        <taxon>Candidatus Nanoarchaeia</taxon>
        <taxon>Nanoarchaeales</taxon>
        <taxon>Nanopusillaceae</taxon>
        <taxon>Candidatus Nanobsidianus</taxon>
    </lineage>
</organism>
<keyword evidence="1" id="KW-0812">Transmembrane</keyword>
<feature type="transmembrane region" description="Helical" evidence="1">
    <location>
        <begin position="65"/>
        <end position="85"/>
    </location>
</feature>
<proteinExistence type="predicted"/>
<keyword evidence="1" id="KW-1133">Transmembrane helix</keyword>
<evidence type="ECO:0000313" key="3">
    <source>
        <dbReference type="EMBL" id="PVU68919.1"/>
    </source>
</evidence>
<dbReference type="EMBL" id="QEFP02000004">
    <property type="protein sequence ID" value="MCC5446908.1"/>
    <property type="molecule type" value="Genomic_DNA"/>
</dbReference>
<reference evidence="3" key="3">
    <citation type="submission" date="2017-05" db="EMBL/GenBank/DDBJ databases">
        <authorList>
            <person name="Song R."/>
            <person name="Chenine A.L."/>
            <person name="Ruprecht R.M."/>
        </authorList>
    </citation>
    <scope>NUCLEOTIDE SEQUENCE</scope>
    <source>
        <strain evidence="3">SCGC AB-777_F03</strain>
    </source>
</reference>
<feature type="transmembrane region" description="Helical" evidence="1">
    <location>
        <begin position="249"/>
        <end position="268"/>
    </location>
</feature>
<gene>
    <name evidence="2" type="ORF">DDW03_000610</name>
    <name evidence="3" type="ORF">DDW03_00080</name>
</gene>
<evidence type="ECO:0008006" key="4">
    <source>
        <dbReference type="Google" id="ProtNLM"/>
    </source>
</evidence>
<dbReference type="RefSeq" id="WP_228615136.1">
    <property type="nucleotide sequence ID" value="NZ_QEFP02000004.1"/>
</dbReference>
<keyword evidence="1" id="KW-0472">Membrane</keyword>
<dbReference type="AlphaFoldDB" id="A0A2T9WM65"/>
<dbReference type="InterPro" id="IPR036259">
    <property type="entry name" value="MFS_trans_sf"/>
</dbReference>
<evidence type="ECO:0000256" key="1">
    <source>
        <dbReference type="SAM" id="Phobius"/>
    </source>
</evidence>
<evidence type="ECO:0000313" key="2">
    <source>
        <dbReference type="EMBL" id="MCC5446908.1"/>
    </source>
</evidence>
<reference evidence="3" key="1">
    <citation type="journal article" date="2015" name="Appl. Environ. Microbiol.">
        <title>Nanoarchaeota, Their Sulfolobales Host, and Nanoarchaeota Virus Distribution across Yellowstone National Park Hot Springs.</title>
        <authorList>
            <person name="Munson-McGee J.H."/>
            <person name="Field E.K."/>
            <person name="Bateson M."/>
            <person name="Rooney C."/>
            <person name="Stepanauskas R."/>
            <person name="Young M.J."/>
        </authorList>
    </citation>
    <scope>NUCLEOTIDE SEQUENCE [LARGE SCALE GENOMIC DNA]</scope>
    <source>
        <strain evidence="3">SCGC AB-777_F03</strain>
    </source>
</reference>
<accession>A0A2T9WM65</accession>
<feature type="transmembrane region" description="Helical" evidence="1">
    <location>
        <begin position="366"/>
        <end position="384"/>
    </location>
</feature>
<feature type="transmembrane region" description="Helical" evidence="1">
    <location>
        <begin position="306"/>
        <end position="327"/>
    </location>
</feature>